<dbReference type="SMART" id="SM00346">
    <property type="entry name" value="HTH_ICLR"/>
    <property type="match status" value="1"/>
</dbReference>
<keyword evidence="3" id="KW-0804">Transcription</keyword>
<dbReference type="HOGENOM" id="CLU_062618_7_1_9"/>
<dbReference type="PANTHER" id="PTHR30136">
    <property type="entry name" value="HELIX-TURN-HELIX TRANSCRIPTIONAL REGULATOR, ICLR FAMILY"/>
    <property type="match status" value="1"/>
</dbReference>
<evidence type="ECO:0000256" key="1">
    <source>
        <dbReference type="ARBA" id="ARBA00023015"/>
    </source>
</evidence>
<dbReference type="Pfam" id="PF09339">
    <property type="entry name" value="HTH_IclR"/>
    <property type="match status" value="1"/>
</dbReference>
<dbReference type="InterPro" id="IPR014757">
    <property type="entry name" value="Tscrpt_reg_IclR_C"/>
</dbReference>
<gene>
    <name evidence="6" type="ordered locus">Hore_16320</name>
</gene>
<organism evidence="6 7">
    <name type="scientific">Halothermothrix orenii (strain H 168 / OCM 544 / DSM 9562)</name>
    <dbReference type="NCBI Taxonomy" id="373903"/>
    <lineage>
        <taxon>Bacteria</taxon>
        <taxon>Bacillati</taxon>
        <taxon>Bacillota</taxon>
        <taxon>Clostridia</taxon>
        <taxon>Halanaerobiales</taxon>
        <taxon>Halothermotrichaceae</taxon>
        <taxon>Halothermothrix</taxon>
    </lineage>
</organism>
<keyword evidence="7" id="KW-1185">Reference proteome</keyword>
<dbReference type="AlphaFoldDB" id="B8CYL2"/>
<dbReference type="GO" id="GO:0045892">
    <property type="term" value="P:negative regulation of DNA-templated transcription"/>
    <property type="evidence" value="ECO:0007669"/>
    <property type="project" value="TreeGrafter"/>
</dbReference>
<feature type="domain" description="HTH iclR-type" evidence="4">
    <location>
        <begin position="7"/>
        <end position="68"/>
    </location>
</feature>
<dbReference type="InterPro" id="IPR029016">
    <property type="entry name" value="GAF-like_dom_sf"/>
</dbReference>
<dbReference type="GO" id="GO:0003700">
    <property type="term" value="F:DNA-binding transcription factor activity"/>
    <property type="evidence" value="ECO:0007669"/>
    <property type="project" value="TreeGrafter"/>
</dbReference>
<evidence type="ECO:0000256" key="3">
    <source>
        <dbReference type="ARBA" id="ARBA00023163"/>
    </source>
</evidence>
<dbReference type="Pfam" id="PF01614">
    <property type="entry name" value="IclR_C"/>
    <property type="match status" value="1"/>
</dbReference>
<dbReference type="InterPro" id="IPR050707">
    <property type="entry name" value="HTH_MetabolicPath_Reg"/>
</dbReference>
<dbReference type="InterPro" id="IPR005471">
    <property type="entry name" value="Tscrpt_reg_IclR_N"/>
</dbReference>
<evidence type="ECO:0000256" key="2">
    <source>
        <dbReference type="ARBA" id="ARBA00023125"/>
    </source>
</evidence>
<reference evidence="6 7" key="1">
    <citation type="journal article" date="2009" name="PLoS ONE">
        <title>Genome analysis of the anaerobic thermohalophilic bacterium Halothermothrix orenii.</title>
        <authorList>
            <person name="Mavromatis K."/>
            <person name="Ivanova N."/>
            <person name="Anderson I."/>
            <person name="Lykidis A."/>
            <person name="Hooper S.D."/>
            <person name="Sun H."/>
            <person name="Kunin V."/>
            <person name="Lapidus A."/>
            <person name="Hugenholtz P."/>
            <person name="Patel B."/>
            <person name="Kyrpides N.C."/>
        </authorList>
    </citation>
    <scope>NUCLEOTIDE SEQUENCE [LARGE SCALE GENOMIC DNA]</scope>
    <source>
        <strain evidence="7">H 168 / OCM 544 / DSM 9562</strain>
    </source>
</reference>
<dbReference type="PROSITE" id="PS51077">
    <property type="entry name" value="HTH_ICLR"/>
    <property type="match status" value="1"/>
</dbReference>
<protein>
    <submittedName>
        <fullName evidence="6">Transcriptional regulator IclR</fullName>
    </submittedName>
</protein>
<evidence type="ECO:0000313" key="7">
    <source>
        <dbReference type="Proteomes" id="UP000000719"/>
    </source>
</evidence>
<proteinExistence type="predicted"/>
<dbReference type="Gene3D" id="1.10.10.10">
    <property type="entry name" value="Winged helix-like DNA-binding domain superfamily/Winged helix DNA-binding domain"/>
    <property type="match status" value="1"/>
</dbReference>
<dbReference type="PROSITE" id="PS51078">
    <property type="entry name" value="ICLR_ED"/>
    <property type="match status" value="1"/>
</dbReference>
<dbReference type="SUPFAM" id="SSF46785">
    <property type="entry name" value="Winged helix' DNA-binding domain"/>
    <property type="match status" value="1"/>
</dbReference>
<evidence type="ECO:0000313" key="6">
    <source>
        <dbReference type="EMBL" id="ACL70381.1"/>
    </source>
</evidence>
<dbReference type="Gene3D" id="3.30.450.40">
    <property type="match status" value="1"/>
</dbReference>
<evidence type="ECO:0000259" key="5">
    <source>
        <dbReference type="PROSITE" id="PS51078"/>
    </source>
</evidence>
<keyword evidence="2" id="KW-0238">DNA-binding</keyword>
<dbReference type="RefSeq" id="WP_012636564.1">
    <property type="nucleotide sequence ID" value="NC_011899.1"/>
</dbReference>
<dbReference type="KEGG" id="hor:Hore_16320"/>
<dbReference type="CDD" id="cd00090">
    <property type="entry name" value="HTH_ARSR"/>
    <property type="match status" value="1"/>
</dbReference>
<sequence length="255" mass="28389">MNRGTVVRSVVKAVKIYEELVKAGSPLPLSTLSKRVGINISTVHRLVNTLVDMGYVEQDEDGNYGLGLHSFEMANIITRKFDIKKLVRPYLKEIVESCNETCNLVVMENYEVVYLDQVESTNMVRMFASVGSRGPAYCTGSGKALLAYLDEDEIDYYLKVTDFKRYTDNTITEPDELKKELANIREQGYALDLEEMELGVRCVAAPFFGGDGDKLLGAISVSGPCTRITMDYLEDVLIPLVTEKAGQLTEKLTVA</sequence>
<dbReference type="STRING" id="373903.Hore_16320"/>
<dbReference type="Proteomes" id="UP000000719">
    <property type="component" value="Chromosome"/>
</dbReference>
<dbReference type="EMBL" id="CP001098">
    <property type="protein sequence ID" value="ACL70381.1"/>
    <property type="molecule type" value="Genomic_DNA"/>
</dbReference>
<dbReference type="InterPro" id="IPR036390">
    <property type="entry name" value="WH_DNA-bd_sf"/>
</dbReference>
<dbReference type="PANTHER" id="PTHR30136:SF24">
    <property type="entry name" value="HTH-TYPE TRANSCRIPTIONAL REPRESSOR ALLR"/>
    <property type="match status" value="1"/>
</dbReference>
<accession>B8CYL2</accession>
<dbReference type="InterPro" id="IPR011991">
    <property type="entry name" value="ArsR-like_HTH"/>
</dbReference>
<feature type="domain" description="IclR-ED" evidence="5">
    <location>
        <begin position="69"/>
        <end position="254"/>
    </location>
</feature>
<dbReference type="InterPro" id="IPR036388">
    <property type="entry name" value="WH-like_DNA-bd_sf"/>
</dbReference>
<dbReference type="eggNOG" id="COG1414">
    <property type="taxonomic scope" value="Bacteria"/>
</dbReference>
<keyword evidence="1" id="KW-0805">Transcription regulation</keyword>
<dbReference type="SUPFAM" id="SSF55781">
    <property type="entry name" value="GAF domain-like"/>
    <property type="match status" value="1"/>
</dbReference>
<dbReference type="GO" id="GO:0003677">
    <property type="term" value="F:DNA binding"/>
    <property type="evidence" value="ECO:0007669"/>
    <property type="project" value="UniProtKB-KW"/>
</dbReference>
<evidence type="ECO:0000259" key="4">
    <source>
        <dbReference type="PROSITE" id="PS51077"/>
    </source>
</evidence>
<name>B8CYL2_HALOH</name>